<evidence type="ECO:0000313" key="1">
    <source>
        <dbReference type="EMBL" id="MQN79961.1"/>
    </source>
</evidence>
<dbReference type="AlphaFoldDB" id="A0A6G1TZK6"/>
<sequence length="322" mass="37693">MKNMEKNKIPKRLLIIGNGFDLDLGRNTRYSDFAKSEFWPKNLKSQLYRYLSQKSQIEKWFDLEGELANYVQKIGNTVSSYRALIPATAQEDAQDFKIIVASMISYLQSVQRKNVKTDTLAAKVFSLVCQDSAFSKIYSFNYTDLNRVTRQFELPELSNIEYVHGCLSDNSAILGINDEVDTVDGAYDFMRKSFNPHYSSHPVGFDLRDADEVVFFGHSLGDNDYHYFQTFFKHQCEENLEPGEKQTITIFTYNETSRMEIMRTLHKMNHGRTSMLFQNNQLNIFCTSDEKQETNDALRDWFQYREHEIKRLQTKEFFADIS</sequence>
<reference evidence="1 2" key="1">
    <citation type="submission" date="2019-09" db="EMBL/GenBank/DDBJ databases">
        <title>Distinct polysaccharide growth profiles of human intestinal Prevotella copri isolates.</title>
        <authorList>
            <person name="Fehlner-Peach H."/>
            <person name="Magnabosco C."/>
            <person name="Raghavan V."/>
            <person name="Scher J.U."/>
            <person name="Tett A."/>
            <person name="Cox L.M."/>
            <person name="Gottsegen C."/>
            <person name="Watters A."/>
            <person name="Wiltshire- Gordon J.D."/>
            <person name="Segata N."/>
            <person name="Bonneau R."/>
            <person name="Littman D.R."/>
        </authorList>
    </citation>
    <scope>NUCLEOTIDE SEQUENCE [LARGE SCALE GENOMIC DNA]</scope>
    <source>
        <strain evidence="2">iA622</strain>
    </source>
</reference>
<gene>
    <name evidence="1" type="ORF">F7D73_03080</name>
</gene>
<dbReference type="OrthoDB" id="5903604at2"/>
<dbReference type="EMBL" id="VZCB01000027">
    <property type="protein sequence ID" value="MQN79961.1"/>
    <property type="molecule type" value="Genomic_DNA"/>
</dbReference>
<evidence type="ECO:0000313" key="2">
    <source>
        <dbReference type="Proteomes" id="UP000480425"/>
    </source>
</evidence>
<dbReference type="Proteomes" id="UP000480425">
    <property type="component" value="Unassembled WGS sequence"/>
</dbReference>
<dbReference type="InterPro" id="IPR025935">
    <property type="entry name" value="AbiH"/>
</dbReference>
<protein>
    <recommendedName>
        <fullName evidence="3">Bacteriophage abortive infection AbiH</fullName>
    </recommendedName>
</protein>
<dbReference type="Pfam" id="PF14253">
    <property type="entry name" value="AbiH"/>
    <property type="match status" value="1"/>
</dbReference>
<evidence type="ECO:0008006" key="3">
    <source>
        <dbReference type="Google" id="ProtNLM"/>
    </source>
</evidence>
<comment type="caution">
    <text evidence="1">The sequence shown here is derived from an EMBL/GenBank/DDBJ whole genome shotgun (WGS) entry which is preliminary data.</text>
</comment>
<accession>A0A6G1TZK6</accession>
<organism evidence="1 2">
    <name type="scientific">Segatella copri</name>
    <dbReference type="NCBI Taxonomy" id="165179"/>
    <lineage>
        <taxon>Bacteria</taxon>
        <taxon>Pseudomonadati</taxon>
        <taxon>Bacteroidota</taxon>
        <taxon>Bacteroidia</taxon>
        <taxon>Bacteroidales</taxon>
        <taxon>Prevotellaceae</taxon>
        <taxon>Segatella</taxon>
    </lineage>
</organism>
<proteinExistence type="predicted"/>
<name>A0A6G1TZK6_9BACT</name>